<protein>
    <submittedName>
        <fullName evidence="1">Uncharacterized protein</fullName>
    </submittedName>
</protein>
<evidence type="ECO:0000313" key="1">
    <source>
        <dbReference type="EMBL" id="GBP88826.1"/>
    </source>
</evidence>
<name>A0A4C1ZK14_EUMVA</name>
<dbReference type="EMBL" id="BGZK01001961">
    <property type="protein sequence ID" value="GBP88826.1"/>
    <property type="molecule type" value="Genomic_DNA"/>
</dbReference>
<proteinExistence type="predicted"/>
<keyword evidence="2" id="KW-1185">Reference proteome</keyword>
<dbReference type="AlphaFoldDB" id="A0A4C1ZK14"/>
<gene>
    <name evidence="1" type="ORF">EVAR_65819_1</name>
</gene>
<sequence>MRTRRARDSERAPYFAGVRLPAEPATGQRGRRARPCCCGARLIFMALVRPPLLSKRSHLRESSFEPKMRL</sequence>
<dbReference type="Proteomes" id="UP000299102">
    <property type="component" value="Unassembled WGS sequence"/>
</dbReference>
<reference evidence="1 2" key="1">
    <citation type="journal article" date="2019" name="Commun. Biol.">
        <title>The bagworm genome reveals a unique fibroin gene that provides high tensile strength.</title>
        <authorList>
            <person name="Kono N."/>
            <person name="Nakamura H."/>
            <person name="Ohtoshi R."/>
            <person name="Tomita M."/>
            <person name="Numata K."/>
            <person name="Arakawa K."/>
        </authorList>
    </citation>
    <scope>NUCLEOTIDE SEQUENCE [LARGE SCALE GENOMIC DNA]</scope>
</reference>
<organism evidence="1 2">
    <name type="scientific">Eumeta variegata</name>
    <name type="common">Bagworm moth</name>
    <name type="synonym">Eumeta japonica</name>
    <dbReference type="NCBI Taxonomy" id="151549"/>
    <lineage>
        <taxon>Eukaryota</taxon>
        <taxon>Metazoa</taxon>
        <taxon>Ecdysozoa</taxon>
        <taxon>Arthropoda</taxon>
        <taxon>Hexapoda</taxon>
        <taxon>Insecta</taxon>
        <taxon>Pterygota</taxon>
        <taxon>Neoptera</taxon>
        <taxon>Endopterygota</taxon>
        <taxon>Lepidoptera</taxon>
        <taxon>Glossata</taxon>
        <taxon>Ditrysia</taxon>
        <taxon>Tineoidea</taxon>
        <taxon>Psychidae</taxon>
        <taxon>Oiketicinae</taxon>
        <taxon>Eumeta</taxon>
    </lineage>
</organism>
<evidence type="ECO:0000313" key="2">
    <source>
        <dbReference type="Proteomes" id="UP000299102"/>
    </source>
</evidence>
<comment type="caution">
    <text evidence="1">The sequence shown here is derived from an EMBL/GenBank/DDBJ whole genome shotgun (WGS) entry which is preliminary data.</text>
</comment>
<accession>A0A4C1ZK14</accession>